<dbReference type="AlphaFoldDB" id="A0A176VWK8"/>
<protein>
    <recommendedName>
        <fullName evidence="5">Legume lectin domain-containing protein</fullName>
    </recommendedName>
</protein>
<feature type="compositionally biased region" description="Low complexity" evidence="3">
    <location>
        <begin position="632"/>
        <end position="649"/>
    </location>
</feature>
<evidence type="ECO:0000256" key="1">
    <source>
        <dbReference type="ARBA" id="ARBA00007606"/>
    </source>
</evidence>
<evidence type="ECO:0000256" key="3">
    <source>
        <dbReference type="SAM" id="MobiDB-lite"/>
    </source>
</evidence>
<dbReference type="InterPro" id="IPR001220">
    <property type="entry name" value="Legume_lectin_dom"/>
</dbReference>
<feature type="region of interest" description="Disordered" evidence="3">
    <location>
        <begin position="354"/>
        <end position="672"/>
    </location>
</feature>
<dbReference type="Pfam" id="PF00139">
    <property type="entry name" value="Lectin_legB"/>
    <property type="match status" value="1"/>
</dbReference>
<feature type="transmembrane region" description="Helical" evidence="4">
    <location>
        <begin position="677"/>
        <end position="696"/>
    </location>
</feature>
<feature type="compositionally biased region" description="Pro residues" evidence="3">
    <location>
        <begin position="590"/>
        <end position="631"/>
    </location>
</feature>
<keyword evidence="4" id="KW-1133">Transmembrane helix</keyword>
<feature type="compositionally biased region" description="Pro residues" evidence="3">
    <location>
        <begin position="650"/>
        <end position="665"/>
    </location>
</feature>
<comment type="similarity">
    <text evidence="1">Belongs to the leguminous lectin family.</text>
</comment>
<sequence>MNVRSGIQSLSVEGIDPRATNQRKEASKLYGAGLGGPKASTSDLVYRPPMCWHRAPKCLPGKVPGSLFVGHSMAPDVVDVEDLTSSSTTVDAGLALNIAAGQLCRNNLTSFVFESFDCLGDRHLKCTGDCTCTAEGQVNLTSYDMKSWGRLMYSPGIRLMDPVSNRVASFRTNFTFNMGGEYSRPGEGMAFVMQGNPDYQGHGGGFLGLYNKDGKAGTPTLAIEFDTYRDWFYGFFRYNDINSNHVGLDIESINSKLQVDAGVFGIDLAKERTVTAWIDYVPPTENFDGNLQVRISADTTRPLLALISYDVDLSKHISEIMYMGFTATTGDWCLSYHSILSWSFESWGLVPPTPPPAPSAPTPNLPPSPSVLPPIPLPPEPPSPSAENPPPPPPPSPAPPAPPAPISPLPPPPESPTAPPPVPSLSPPAPHPEIPPSPAPSPAPSPSPSSLPNSTVPVPSPPSAPSPSVSPPPAVPPSLPPHEAEPSLPPESTPTPSAGPSPSSHEFPPAPASIPTPSAAPSPSSYIPPPASLPPVPTPSSAPSPGSHVYPPAPQPSAPASSPTPSGYSPSPSPDFPSLPPAPSSHSAPIPSPGESPLEPPSSASPPATFPPSELPPMYPPAGPPSSPPSVTPGLSPSLTPSPDSNMPPTSEPPSPTSLPAPAPTPEQGRADATRSMMVSVGAFALLVAGYVTMIWRKVQREVRDAHSGHGEDGYLLIQSVGGLWPFSRFPKLANVSFIIKVLGPR</sequence>
<dbReference type="EMBL" id="LVLJ01002385">
    <property type="protein sequence ID" value="OAE25194.1"/>
    <property type="molecule type" value="Genomic_DNA"/>
</dbReference>
<dbReference type="Gene3D" id="2.60.120.200">
    <property type="match status" value="1"/>
</dbReference>
<evidence type="ECO:0000313" key="6">
    <source>
        <dbReference type="EMBL" id="OAE25194.1"/>
    </source>
</evidence>
<feature type="compositionally biased region" description="Pro residues" evidence="3">
    <location>
        <begin position="458"/>
        <end position="480"/>
    </location>
</feature>
<dbReference type="SUPFAM" id="SSF49899">
    <property type="entry name" value="Concanavalin A-like lectins/glucanases"/>
    <property type="match status" value="1"/>
</dbReference>
<keyword evidence="2" id="KW-0430">Lectin</keyword>
<keyword evidence="4" id="KW-0472">Membrane</keyword>
<evidence type="ECO:0000313" key="7">
    <source>
        <dbReference type="Proteomes" id="UP000077202"/>
    </source>
</evidence>
<evidence type="ECO:0000256" key="2">
    <source>
        <dbReference type="ARBA" id="ARBA00022734"/>
    </source>
</evidence>
<feature type="compositionally biased region" description="Pro residues" evidence="3">
    <location>
        <begin position="508"/>
        <end position="542"/>
    </location>
</feature>
<name>A0A176VWK8_MARPO</name>
<dbReference type="GO" id="GO:0030246">
    <property type="term" value="F:carbohydrate binding"/>
    <property type="evidence" value="ECO:0007669"/>
    <property type="project" value="UniProtKB-KW"/>
</dbReference>
<feature type="domain" description="Legume lectin" evidence="5">
    <location>
        <begin position="109"/>
        <end position="347"/>
    </location>
</feature>
<feature type="compositionally biased region" description="Low complexity" evidence="3">
    <location>
        <begin position="558"/>
        <end position="570"/>
    </location>
</feature>
<feature type="compositionally biased region" description="Pro residues" evidence="3">
    <location>
        <begin position="487"/>
        <end position="499"/>
    </location>
</feature>
<dbReference type="InterPro" id="IPR050258">
    <property type="entry name" value="Leguminous_Lectin"/>
</dbReference>
<dbReference type="CDD" id="cd06899">
    <property type="entry name" value="lectin_legume_LecRK_Arcelin_ConA"/>
    <property type="match status" value="1"/>
</dbReference>
<keyword evidence="7" id="KW-1185">Reference proteome</keyword>
<evidence type="ECO:0000256" key="4">
    <source>
        <dbReference type="SAM" id="Phobius"/>
    </source>
</evidence>
<dbReference type="Proteomes" id="UP000077202">
    <property type="component" value="Unassembled WGS sequence"/>
</dbReference>
<feature type="compositionally biased region" description="Pro residues" evidence="3">
    <location>
        <begin position="571"/>
        <end position="583"/>
    </location>
</feature>
<keyword evidence="4" id="KW-0812">Transmembrane</keyword>
<organism evidence="6 7">
    <name type="scientific">Marchantia polymorpha subsp. ruderalis</name>
    <dbReference type="NCBI Taxonomy" id="1480154"/>
    <lineage>
        <taxon>Eukaryota</taxon>
        <taxon>Viridiplantae</taxon>
        <taxon>Streptophyta</taxon>
        <taxon>Embryophyta</taxon>
        <taxon>Marchantiophyta</taxon>
        <taxon>Marchantiopsida</taxon>
        <taxon>Marchantiidae</taxon>
        <taxon>Marchantiales</taxon>
        <taxon>Marchantiaceae</taxon>
        <taxon>Marchantia</taxon>
    </lineage>
</organism>
<dbReference type="InterPro" id="IPR013320">
    <property type="entry name" value="ConA-like_dom_sf"/>
</dbReference>
<reference evidence="6" key="1">
    <citation type="submission" date="2016-03" db="EMBL/GenBank/DDBJ databases">
        <title>Mechanisms controlling the formation of the plant cell surface in tip-growing cells are functionally conserved among land plants.</title>
        <authorList>
            <person name="Honkanen S."/>
            <person name="Jones V.A."/>
            <person name="Morieri G."/>
            <person name="Champion C."/>
            <person name="Hetherington A.J."/>
            <person name="Kelly S."/>
            <person name="Saint-Marcoux D."/>
            <person name="Proust H."/>
            <person name="Prescott H."/>
            <person name="Dolan L."/>
        </authorList>
    </citation>
    <scope>NUCLEOTIDE SEQUENCE [LARGE SCALE GENOMIC DNA]</scope>
    <source>
        <tissue evidence="6">Whole gametophyte</tissue>
    </source>
</reference>
<accession>A0A176VWK8</accession>
<evidence type="ECO:0000259" key="5">
    <source>
        <dbReference type="Pfam" id="PF00139"/>
    </source>
</evidence>
<gene>
    <name evidence="6" type="ORF">AXG93_925s1050</name>
</gene>
<dbReference type="PANTHER" id="PTHR32401:SF49">
    <property type="entry name" value="OS10G0129200 PROTEIN"/>
    <property type="match status" value="1"/>
</dbReference>
<comment type="caution">
    <text evidence="6">The sequence shown here is derived from an EMBL/GenBank/DDBJ whole genome shotgun (WGS) entry which is preliminary data.</text>
</comment>
<dbReference type="PANTHER" id="PTHR32401">
    <property type="entry name" value="CONCANAVALIN A-LIKE LECTIN FAMILY PROTEIN"/>
    <property type="match status" value="1"/>
</dbReference>
<proteinExistence type="inferred from homology"/>
<feature type="compositionally biased region" description="Pro residues" evidence="3">
    <location>
        <begin position="354"/>
        <end position="449"/>
    </location>
</feature>